<evidence type="ECO:0000313" key="4">
    <source>
        <dbReference type="Proteomes" id="UP000515159"/>
    </source>
</evidence>
<protein>
    <submittedName>
        <fullName evidence="5">Synaptotagmin-4-like isoform X1</fullName>
    </submittedName>
</protein>
<dbReference type="KEGG" id="gsh:117347952"/>
<comment type="similarity">
    <text evidence="1">Belongs to the synaptotagmin family.</text>
</comment>
<dbReference type="InterPro" id="IPR035892">
    <property type="entry name" value="C2_domain_sf"/>
</dbReference>
<dbReference type="Pfam" id="PF00168">
    <property type="entry name" value="C2"/>
    <property type="match status" value="2"/>
</dbReference>
<dbReference type="Gene3D" id="2.60.40.150">
    <property type="entry name" value="C2 domain"/>
    <property type="match status" value="2"/>
</dbReference>
<dbReference type="OrthoDB" id="5915960at2759"/>
<evidence type="ECO:0000256" key="1">
    <source>
        <dbReference type="ARBA" id="ARBA00006996"/>
    </source>
</evidence>
<keyword evidence="4" id="KW-1185">Reference proteome</keyword>
<dbReference type="PROSITE" id="PS50004">
    <property type="entry name" value="C2"/>
    <property type="match status" value="2"/>
</dbReference>
<dbReference type="SMART" id="SM00239">
    <property type="entry name" value="C2"/>
    <property type="match status" value="2"/>
</dbReference>
<dbReference type="PANTHER" id="PTHR10024:SF351">
    <property type="entry name" value="SYNAPTOTAGMIN-4-LIKE"/>
    <property type="match status" value="1"/>
</dbReference>
<dbReference type="GO" id="GO:0030276">
    <property type="term" value="F:clathrin binding"/>
    <property type="evidence" value="ECO:0007669"/>
    <property type="project" value="TreeGrafter"/>
</dbReference>
<dbReference type="GO" id="GO:0005886">
    <property type="term" value="C:plasma membrane"/>
    <property type="evidence" value="ECO:0007669"/>
    <property type="project" value="TreeGrafter"/>
</dbReference>
<dbReference type="PANTHER" id="PTHR10024">
    <property type="entry name" value="SYNAPTOTAGMIN"/>
    <property type="match status" value="1"/>
</dbReference>
<dbReference type="GO" id="GO:0000149">
    <property type="term" value="F:SNARE binding"/>
    <property type="evidence" value="ECO:0007669"/>
    <property type="project" value="TreeGrafter"/>
</dbReference>
<dbReference type="GO" id="GO:0030424">
    <property type="term" value="C:axon"/>
    <property type="evidence" value="ECO:0007669"/>
    <property type="project" value="TreeGrafter"/>
</dbReference>
<dbReference type="Proteomes" id="UP000515159">
    <property type="component" value="Chromosome 14"/>
</dbReference>
<dbReference type="GO" id="GO:0048791">
    <property type="term" value="P:calcium ion-regulated exocytosis of neurotransmitter"/>
    <property type="evidence" value="ECO:0007669"/>
    <property type="project" value="TreeGrafter"/>
</dbReference>
<feature type="compositionally biased region" description="Low complexity" evidence="2">
    <location>
        <begin position="117"/>
        <end position="128"/>
    </location>
</feature>
<reference evidence="5" key="1">
    <citation type="submission" date="2025-08" db="UniProtKB">
        <authorList>
            <consortium name="RefSeq"/>
        </authorList>
    </citation>
    <scope>IDENTIFICATION</scope>
</reference>
<dbReference type="GO" id="GO:0005544">
    <property type="term" value="F:calcium-dependent phospholipid binding"/>
    <property type="evidence" value="ECO:0007669"/>
    <property type="project" value="TreeGrafter"/>
</dbReference>
<dbReference type="FunFam" id="2.60.40.150:FF:000231">
    <property type="entry name" value="Predicted protein"/>
    <property type="match status" value="1"/>
</dbReference>
<feature type="region of interest" description="Disordered" evidence="2">
    <location>
        <begin position="106"/>
        <end position="129"/>
    </location>
</feature>
<feature type="domain" description="C2" evidence="3">
    <location>
        <begin position="343"/>
        <end position="478"/>
    </location>
</feature>
<dbReference type="RefSeq" id="XP_033775362.1">
    <property type="nucleotide sequence ID" value="XM_033919471.1"/>
</dbReference>
<feature type="domain" description="C2" evidence="3">
    <location>
        <begin position="193"/>
        <end position="313"/>
    </location>
</feature>
<evidence type="ECO:0000256" key="2">
    <source>
        <dbReference type="SAM" id="MobiDB-lite"/>
    </source>
</evidence>
<sequence>MTVNLSQAAALLTPDHVESHINETVHLQVLLGTGLALLSFSFLLGCTVCWRRSKRQNLTTSNDSSYKKQTPEHRVVDISGPMPCKNTIPIKLQYAKIDGEVLKGTSSLPNHLPGPFSSEKSSSNSRVSLPSITLPPNSCLSSKPKWTIERRRTLPGSSVAYDEHSRLMSPTSASLICQSQTIPSDLSNVKSKRRPLLHFTLSYSQSKATLTVTVIGVSNLSKRFYSSCDSYVKVYLLPKFIEPQRTALRRKSLNPEFREQFHFSSYSLEELQGFTLRFAVYMREFHSLKDSFIGEVLFPCAQGKWNTEESSGYSRELSATKTKLKKCLSSLDVTSSSLFEPKSLGQLFLLLQYQALANRIKVLIRKAENLSRVTRMPGAPDHYVVIHLYHDGRLKETKETKSVAGYNPVWNAPFLFDTPAGNIQEQEISLKVIVMQGCIYKRSCALGCVLIGPSAPGSGFIHWKEMCSWGHIESARWHSLQPTE</sequence>
<dbReference type="GeneID" id="117347952"/>
<dbReference type="GO" id="GO:0005509">
    <property type="term" value="F:calcium ion binding"/>
    <property type="evidence" value="ECO:0007669"/>
    <property type="project" value="TreeGrafter"/>
</dbReference>
<name>A0A6P8NHJ4_GEOSA</name>
<dbReference type="GO" id="GO:0098793">
    <property type="term" value="C:presynapse"/>
    <property type="evidence" value="ECO:0007669"/>
    <property type="project" value="GOC"/>
</dbReference>
<accession>A0A6P8NHJ4</accession>
<dbReference type="CDD" id="cd00276">
    <property type="entry name" value="C2B_Synaptotagmin"/>
    <property type="match status" value="1"/>
</dbReference>
<proteinExistence type="inferred from homology"/>
<dbReference type="GO" id="GO:0006906">
    <property type="term" value="P:vesicle fusion"/>
    <property type="evidence" value="ECO:0007669"/>
    <property type="project" value="TreeGrafter"/>
</dbReference>
<dbReference type="SUPFAM" id="SSF49562">
    <property type="entry name" value="C2 domain (Calcium/lipid-binding domain, CaLB)"/>
    <property type="match status" value="2"/>
</dbReference>
<dbReference type="InterPro" id="IPR000008">
    <property type="entry name" value="C2_dom"/>
</dbReference>
<dbReference type="AlphaFoldDB" id="A0A6P8NHJ4"/>
<dbReference type="InParanoid" id="A0A6P8NHJ4"/>
<dbReference type="GO" id="GO:0001786">
    <property type="term" value="F:phosphatidylserine binding"/>
    <property type="evidence" value="ECO:0007669"/>
    <property type="project" value="TreeGrafter"/>
</dbReference>
<dbReference type="GO" id="GO:0070382">
    <property type="term" value="C:exocytic vesicle"/>
    <property type="evidence" value="ECO:0007669"/>
    <property type="project" value="TreeGrafter"/>
</dbReference>
<evidence type="ECO:0000259" key="3">
    <source>
        <dbReference type="PROSITE" id="PS50004"/>
    </source>
</evidence>
<gene>
    <name evidence="5" type="primary">LOC117347952</name>
</gene>
<organism evidence="4 5">
    <name type="scientific">Geotrypetes seraphini</name>
    <name type="common">Gaboon caecilian</name>
    <name type="synonym">Caecilia seraphini</name>
    <dbReference type="NCBI Taxonomy" id="260995"/>
    <lineage>
        <taxon>Eukaryota</taxon>
        <taxon>Metazoa</taxon>
        <taxon>Chordata</taxon>
        <taxon>Craniata</taxon>
        <taxon>Vertebrata</taxon>
        <taxon>Euteleostomi</taxon>
        <taxon>Amphibia</taxon>
        <taxon>Gymnophiona</taxon>
        <taxon>Geotrypetes</taxon>
    </lineage>
</organism>
<evidence type="ECO:0000313" key="5">
    <source>
        <dbReference type="RefSeq" id="XP_033775362.1"/>
    </source>
</evidence>